<accession>A0A6L2Q4X7</accession>
<comment type="similarity">
    <text evidence="2 10">Belongs to the mitochondrial carrier (TC 2.A.29) family.</text>
</comment>
<dbReference type="GO" id="GO:0022857">
    <property type="term" value="F:transmembrane transporter activity"/>
    <property type="evidence" value="ECO:0007669"/>
    <property type="project" value="TreeGrafter"/>
</dbReference>
<evidence type="ECO:0000313" key="12">
    <source>
        <dbReference type="Proteomes" id="UP000502823"/>
    </source>
</evidence>
<dbReference type="PANTHER" id="PTHR45624:SF10">
    <property type="entry name" value="SLC (SOLUTE CARRIER) HOMOLOG"/>
    <property type="match status" value="1"/>
</dbReference>
<dbReference type="AlphaFoldDB" id="A0A6L2Q4X7"/>
<dbReference type="Gene3D" id="1.50.40.10">
    <property type="entry name" value="Mitochondrial carrier domain"/>
    <property type="match status" value="1"/>
</dbReference>
<dbReference type="InterPro" id="IPR018108">
    <property type="entry name" value="MCP_transmembrane"/>
</dbReference>
<dbReference type="PROSITE" id="PS50920">
    <property type="entry name" value="SOLCAR"/>
    <property type="match status" value="2"/>
</dbReference>
<keyword evidence="8 9" id="KW-0472">Membrane</keyword>
<keyword evidence="3 10" id="KW-0813">Transport</keyword>
<dbReference type="Proteomes" id="UP000502823">
    <property type="component" value="Unassembled WGS sequence"/>
</dbReference>
<evidence type="ECO:0000256" key="7">
    <source>
        <dbReference type="ARBA" id="ARBA00023128"/>
    </source>
</evidence>
<feature type="repeat" description="Solcar" evidence="9">
    <location>
        <begin position="140"/>
        <end position="227"/>
    </location>
</feature>
<dbReference type="PRINTS" id="PR00926">
    <property type="entry name" value="MITOCARRIER"/>
</dbReference>
<dbReference type="FunCoup" id="A0A6L2Q4X7">
    <property type="interactions" value="20"/>
</dbReference>
<name>A0A6L2Q4X7_COPFO</name>
<dbReference type="PANTHER" id="PTHR45624">
    <property type="entry name" value="MITOCHONDRIAL BASIC AMINO ACIDS TRANSPORTER-RELATED"/>
    <property type="match status" value="1"/>
</dbReference>
<dbReference type="Pfam" id="PF00153">
    <property type="entry name" value="Mito_carr"/>
    <property type="match status" value="2"/>
</dbReference>
<gene>
    <name evidence="11" type="ORF">Cfor_07111</name>
</gene>
<evidence type="ECO:0000256" key="10">
    <source>
        <dbReference type="RuleBase" id="RU000488"/>
    </source>
</evidence>
<evidence type="ECO:0000256" key="2">
    <source>
        <dbReference type="ARBA" id="ARBA00006375"/>
    </source>
</evidence>
<evidence type="ECO:0000256" key="5">
    <source>
        <dbReference type="ARBA" id="ARBA00022737"/>
    </source>
</evidence>
<evidence type="ECO:0000256" key="8">
    <source>
        <dbReference type="ARBA" id="ARBA00023136"/>
    </source>
</evidence>
<dbReference type="InterPro" id="IPR050567">
    <property type="entry name" value="Mitochondrial_Carrier"/>
</dbReference>
<dbReference type="InParanoid" id="A0A6L2Q4X7"/>
<protein>
    <recommendedName>
        <fullName evidence="13">Solute carrier family 25 member 45</fullName>
    </recommendedName>
</protein>
<feature type="repeat" description="Solcar" evidence="9">
    <location>
        <begin position="43"/>
        <end position="135"/>
    </location>
</feature>
<dbReference type="EMBL" id="BLKM01000798">
    <property type="protein sequence ID" value="GFG38572.1"/>
    <property type="molecule type" value="Genomic_DNA"/>
</dbReference>
<keyword evidence="6" id="KW-1133">Transmembrane helix</keyword>
<comment type="subcellular location">
    <subcellularLocation>
        <location evidence="1">Mitochondrion membrane</location>
        <topology evidence="1">Multi-pass membrane protein</topology>
    </subcellularLocation>
</comment>
<dbReference type="GO" id="GO:0031966">
    <property type="term" value="C:mitochondrial membrane"/>
    <property type="evidence" value="ECO:0007669"/>
    <property type="project" value="UniProtKB-SubCell"/>
</dbReference>
<evidence type="ECO:0000256" key="1">
    <source>
        <dbReference type="ARBA" id="ARBA00004225"/>
    </source>
</evidence>
<comment type="caution">
    <text evidence="11">The sequence shown here is derived from an EMBL/GenBank/DDBJ whole genome shotgun (WGS) entry which is preliminary data.</text>
</comment>
<reference evidence="12" key="1">
    <citation type="submission" date="2020-01" db="EMBL/GenBank/DDBJ databases">
        <title>Draft genome sequence of the Termite Coptotermes fromosanus.</title>
        <authorList>
            <person name="Itakura S."/>
            <person name="Yosikawa Y."/>
            <person name="Umezawa K."/>
        </authorList>
    </citation>
    <scope>NUCLEOTIDE SEQUENCE [LARGE SCALE GENOMIC DNA]</scope>
</reference>
<evidence type="ECO:0000256" key="9">
    <source>
        <dbReference type="PROSITE-ProRule" id="PRU00282"/>
    </source>
</evidence>
<dbReference type="SUPFAM" id="SSF103506">
    <property type="entry name" value="Mitochondrial carrier"/>
    <property type="match status" value="1"/>
</dbReference>
<evidence type="ECO:0000256" key="3">
    <source>
        <dbReference type="ARBA" id="ARBA00022448"/>
    </source>
</evidence>
<organism evidence="11 12">
    <name type="scientific">Coptotermes formosanus</name>
    <name type="common">Formosan subterranean termite</name>
    <dbReference type="NCBI Taxonomy" id="36987"/>
    <lineage>
        <taxon>Eukaryota</taxon>
        <taxon>Metazoa</taxon>
        <taxon>Ecdysozoa</taxon>
        <taxon>Arthropoda</taxon>
        <taxon>Hexapoda</taxon>
        <taxon>Insecta</taxon>
        <taxon>Pterygota</taxon>
        <taxon>Neoptera</taxon>
        <taxon>Polyneoptera</taxon>
        <taxon>Dictyoptera</taxon>
        <taxon>Blattodea</taxon>
        <taxon>Blattoidea</taxon>
        <taxon>Termitoidae</taxon>
        <taxon>Rhinotermitidae</taxon>
        <taxon>Coptotermes</taxon>
    </lineage>
</organism>
<dbReference type="InterPro" id="IPR002067">
    <property type="entry name" value="MCP"/>
</dbReference>
<sequence>MGFPLLTSGALNSLFFGVYGNSLRALESSHKQHNPDNSEVSKYWYTNVFLAGAFAGTVQVAVATPIELVKIQLQSQTGTWEKQHLKKYVGPTNCILHIFNEHGLRGLYHGSQIMLYRDCLSSGLYVLTYAACLDFLHGPEHVWTVIFAGGTAGVISWASIMPLDVIKSRIQADNLSNPEYKGIVDCTIRSYKKDGLRVFGRGFVMCSFRSFLVNAATFLGYEWSLRFCQRMASRTQGYITYTEYRKEGKLNKISPDIAATE</sequence>
<evidence type="ECO:0000256" key="6">
    <source>
        <dbReference type="ARBA" id="ARBA00022989"/>
    </source>
</evidence>
<keyword evidence="7" id="KW-0496">Mitochondrion</keyword>
<proteinExistence type="inferred from homology"/>
<evidence type="ECO:0000313" key="11">
    <source>
        <dbReference type="EMBL" id="GFG38572.1"/>
    </source>
</evidence>
<dbReference type="InterPro" id="IPR023395">
    <property type="entry name" value="MCP_dom_sf"/>
</dbReference>
<dbReference type="OrthoDB" id="1924968at2759"/>
<keyword evidence="5" id="KW-0677">Repeat</keyword>
<keyword evidence="12" id="KW-1185">Reference proteome</keyword>
<keyword evidence="4 9" id="KW-0812">Transmembrane</keyword>
<evidence type="ECO:0008006" key="13">
    <source>
        <dbReference type="Google" id="ProtNLM"/>
    </source>
</evidence>
<evidence type="ECO:0000256" key="4">
    <source>
        <dbReference type="ARBA" id="ARBA00022692"/>
    </source>
</evidence>